<dbReference type="Pfam" id="PF13561">
    <property type="entry name" value="adh_short_C2"/>
    <property type="match status" value="1"/>
</dbReference>
<evidence type="ECO:0000313" key="4">
    <source>
        <dbReference type="Proteomes" id="UP000326202"/>
    </source>
</evidence>
<dbReference type="KEGG" id="htq:FRZ44_27650"/>
<dbReference type="InterPro" id="IPR002347">
    <property type="entry name" value="SDR_fam"/>
</dbReference>
<dbReference type="EMBL" id="CP042906">
    <property type="protein sequence ID" value="QEX17465.1"/>
    <property type="molecule type" value="Genomic_DNA"/>
</dbReference>
<dbReference type="RefSeq" id="WP_151177725.1">
    <property type="nucleotide sequence ID" value="NZ_CP042906.1"/>
</dbReference>
<reference evidence="3 4" key="1">
    <citation type="submission" date="2019-08" db="EMBL/GenBank/DDBJ databases">
        <title>Hyperibacter terrae gen. nov., sp. nov. and Hyperibacter viscosus sp. nov., two new members in the family Rhodospirillaceae isolated from the rhizosphere of Hypericum perforatum.</title>
        <authorList>
            <person name="Noviana Z."/>
        </authorList>
    </citation>
    <scope>NUCLEOTIDE SEQUENCE [LARGE SCALE GENOMIC DNA]</scope>
    <source>
        <strain evidence="3 4">R5913</strain>
    </source>
</reference>
<gene>
    <name evidence="3" type="ORF">FRZ44_27650</name>
</gene>
<name>A0A5J6MLT6_9PROT</name>
<dbReference type="Proteomes" id="UP000326202">
    <property type="component" value="Chromosome"/>
</dbReference>
<proteinExistence type="inferred from homology"/>
<dbReference type="PANTHER" id="PTHR43943:SF17">
    <property type="entry name" value="3-PHENYLPROPIONATE-DIHYDRODIOL_CINNAMIC ACID-DIHYDRODIOL DEHYDROGENASE"/>
    <property type="match status" value="1"/>
</dbReference>
<protein>
    <submittedName>
        <fullName evidence="3">Oxidoreductase</fullName>
    </submittedName>
</protein>
<comment type="similarity">
    <text evidence="1">Belongs to the short-chain dehydrogenases/reductases (SDR) family.</text>
</comment>
<dbReference type="OrthoDB" id="7257744at2"/>
<keyword evidence="2" id="KW-0560">Oxidoreductase</keyword>
<dbReference type="InterPro" id="IPR036291">
    <property type="entry name" value="NAD(P)-bd_dom_sf"/>
</dbReference>
<accession>A0A5J6MLT6</accession>
<sequence>MPVAIVTAAGQGIGAALARGLSERGYSLALMSRTDAAEKLAEELGGVGMRGSVTEPDDLAKLVDLTLGKYGRIDGVVNNTGRDPESHHVSGPPYDPDLDRSLIDISDEAWRFGVDLYFLNVVRMARLVTPVMQRDGGGSIVNVSTFAALEPRLIFPVSGTIRMALAGYTKLYADRYARDGIRMNNILPGFVDNWPLSEEVRRTIPLARATRMAELASMTAFLLSNESGATTGQNIMVDGGVNRGL</sequence>
<dbReference type="Gene3D" id="3.40.50.720">
    <property type="entry name" value="NAD(P)-binding Rossmann-like Domain"/>
    <property type="match status" value="1"/>
</dbReference>
<dbReference type="PRINTS" id="PR00081">
    <property type="entry name" value="GDHRDH"/>
</dbReference>
<evidence type="ECO:0000313" key="3">
    <source>
        <dbReference type="EMBL" id="QEX17465.1"/>
    </source>
</evidence>
<dbReference type="SUPFAM" id="SSF51735">
    <property type="entry name" value="NAD(P)-binding Rossmann-fold domains"/>
    <property type="match status" value="1"/>
</dbReference>
<dbReference type="GO" id="GO:0016491">
    <property type="term" value="F:oxidoreductase activity"/>
    <property type="evidence" value="ECO:0007669"/>
    <property type="project" value="UniProtKB-KW"/>
</dbReference>
<dbReference type="AlphaFoldDB" id="A0A5J6MLT6"/>
<organism evidence="3 4">
    <name type="scientific">Hypericibacter terrae</name>
    <dbReference type="NCBI Taxonomy" id="2602015"/>
    <lineage>
        <taxon>Bacteria</taxon>
        <taxon>Pseudomonadati</taxon>
        <taxon>Pseudomonadota</taxon>
        <taxon>Alphaproteobacteria</taxon>
        <taxon>Rhodospirillales</taxon>
        <taxon>Dongiaceae</taxon>
        <taxon>Hypericibacter</taxon>
    </lineage>
</organism>
<evidence type="ECO:0000256" key="2">
    <source>
        <dbReference type="ARBA" id="ARBA00023002"/>
    </source>
</evidence>
<keyword evidence="4" id="KW-1185">Reference proteome</keyword>
<evidence type="ECO:0000256" key="1">
    <source>
        <dbReference type="ARBA" id="ARBA00006484"/>
    </source>
</evidence>
<dbReference type="PANTHER" id="PTHR43943">
    <property type="entry name" value="DEHYDROGENASE/REDUCTASE (SDR FAMILY) MEMBER 4"/>
    <property type="match status" value="1"/>
</dbReference>